<dbReference type="InterPro" id="IPR015943">
    <property type="entry name" value="WD40/YVTN_repeat-like_dom_sf"/>
</dbReference>
<dbReference type="InterPro" id="IPR024977">
    <property type="entry name" value="Apc4-like_WD40_dom"/>
</dbReference>
<sequence>MPPPPFPLPGQRRTWSRRRPWASSRCTARGSSPSCRPGSAAWPPPATRPPRRLAAARLDGAVELYDLRANGAQEKVVPGHEARAPEALCWAAGERLFGAGLGGAVVEFDLERLRVKSSLDAFGGPLWSMAASPSGAQLAVGCEDGSVKLLRVEPDRIQFERQLDRQKERILSLSWHPSGTKIAAGSIDCFYIFDIETGHVSQRILVERCLQAPPSQKCLVWGLAFLSDGTVVSVDSAGKVQFWDSVMGTLLSKHPISKAAVLSVAVAEAEDSMVVGTSEGMVYQFQLLPVKLDSSERQWVQTRPFRHHTHDVRTVMHTATAFISGGLDGQLVIRPLMEKVESKSYDAALRTITFPHKRLVSCARRARLLLFQYPQHLELWRLGTTNSFGRPGEVLPVSCPPQNLLQLKAKGPEHIRSSCISPCGGWITYSIASRFYLHRVQLVSDHISINRVHKTPKLNGSAHHLLFSNDSTSLFLASDRGCVHVLSLLKSGTCRHLHTLRPNSETLEAVQQLAVSADGKWLSAAGGDREICIYNLENTKFHCTVPAYDCPVTAMAIHPLTNNLIVAHSDQQVFEFSIKERGYTPWSRKLQQLGLHKDWLERDTPITHIAFRPGHSSHVLLHDTYMFCILDTSLPLHEDATASKKAAPHVKTIQRSHGRPFKICKKFQPLLFVDFLDDNSLVVTERPLMDIKAQLPPPIYQKKFGT</sequence>
<dbReference type="PANTHER" id="PTHR44163">
    <property type="entry name" value="U3 SMALL NUCLEOLAR RNA-ASSOCIATED PROTEIN 4 HOMOLOG"/>
    <property type="match status" value="1"/>
</dbReference>
<dbReference type="InterPro" id="IPR001680">
    <property type="entry name" value="WD40_rpt"/>
</dbReference>
<feature type="domain" description="Anaphase-promoting complex subunit 4-like WD40" evidence="2">
    <location>
        <begin position="134"/>
        <end position="221"/>
    </location>
</feature>
<dbReference type="GO" id="GO:0032040">
    <property type="term" value="C:small-subunit processome"/>
    <property type="evidence" value="ECO:0007669"/>
    <property type="project" value="TreeGrafter"/>
</dbReference>
<feature type="region of interest" description="Disordered" evidence="1">
    <location>
        <begin position="1"/>
        <end position="50"/>
    </location>
</feature>
<organism evidence="3 4">
    <name type="scientific">Crotalus adamanteus</name>
    <name type="common">Eastern diamondback rattlesnake</name>
    <dbReference type="NCBI Taxonomy" id="8729"/>
    <lineage>
        <taxon>Eukaryota</taxon>
        <taxon>Metazoa</taxon>
        <taxon>Chordata</taxon>
        <taxon>Craniata</taxon>
        <taxon>Vertebrata</taxon>
        <taxon>Euteleostomi</taxon>
        <taxon>Lepidosauria</taxon>
        <taxon>Squamata</taxon>
        <taxon>Bifurcata</taxon>
        <taxon>Unidentata</taxon>
        <taxon>Episquamata</taxon>
        <taxon>Toxicofera</taxon>
        <taxon>Serpentes</taxon>
        <taxon>Colubroidea</taxon>
        <taxon>Viperidae</taxon>
        <taxon>Crotalinae</taxon>
        <taxon>Crotalus</taxon>
    </lineage>
</organism>
<dbReference type="GO" id="GO:0034455">
    <property type="term" value="C:t-UTP complex"/>
    <property type="evidence" value="ECO:0007669"/>
    <property type="project" value="TreeGrafter"/>
</dbReference>
<evidence type="ECO:0000256" key="1">
    <source>
        <dbReference type="SAM" id="MobiDB-lite"/>
    </source>
</evidence>
<dbReference type="EMBL" id="JAOTOJ010000015">
    <property type="protein sequence ID" value="KAK9392598.1"/>
    <property type="molecule type" value="Genomic_DNA"/>
</dbReference>
<proteinExistence type="predicted"/>
<dbReference type="GO" id="GO:0030686">
    <property type="term" value="C:90S preribosome"/>
    <property type="evidence" value="ECO:0007669"/>
    <property type="project" value="InterPro"/>
</dbReference>
<dbReference type="GO" id="GO:0003723">
    <property type="term" value="F:RNA binding"/>
    <property type="evidence" value="ECO:0007669"/>
    <property type="project" value="TreeGrafter"/>
</dbReference>
<evidence type="ECO:0000313" key="3">
    <source>
        <dbReference type="EMBL" id="KAK9392598.1"/>
    </source>
</evidence>
<feature type="compositionally biased region" description="Polar residues" evidence="1">
    <location>
        <begin position="24"/>
        <end position="34"/>
    </location>
</feature>
<dbReference type="Pfam" id="PF12894">
    <property type="entry name" value="ANAPC4_WD40"/>
    <property type="match status" value="1"/>
</dbReference>
<dbReference type="InterPro" id="IPR046351">
    <property type="entry name" value="UTP4"/>
</dbReference>
<gene>
    <name evidence="3" type="ORF">NXF25_016687</name>
</gene>
<keyword evidence="4" id="KW-1185">Reference proteome</keyword>
<dbReference type="GO" id="GO:0000462">
    <property type="term" value="P:maturation of SSU-rRNA from tricistronic rRNA transcript (SSU-rRNA, 5.8S rRNA, LSU-rRNA)"/>
    <property type="evidence" value="ECO:0007669"/>
    <property type="project" value="InterPro"/>
</dbReference>
<reference evidence="3 4" key="1">
    <citation type="journal article" date="2024" name="Proc. Natl. Acad. Sci. U.S.A.">
        <title>The genetic regulatory architecture and epigenomic basis for age-related changes in rattlesnake venom.</title>
        <authorList>
            <person name="Hogan M.P."/>
            <person name="Holding M.L."/>
            <person name="Nystrom G.S."/>
            <person name="Colston T.J."/>
            <person name="Bartlett D.A."/>
            <person name="Mason A.J."/>
            <person name="Ellsworth S.A."/>
            <person name="Rautsaw R.M."/>
            <person name="Lawrence K.C."/>
            <person name="Strickland J.L."/>
            <person name="He B."/>
            <person name="Fraser P."/>
            <person name="Margres M.J."/>
            <person name="Gilbert D.M."/>
            <person name="Gibbs H.L."/>
            <person name="Parkinson C.L."/>
            <person name="Rokyta D.R."/>
        </authorList>
    </citation>
    <scope>NUCLEOTIDE SEQUENCE [LARGE SCALE GENOMIC DNA]</scope>
    <source>
        <strain evidence="3">DRR0105</strain>
    </source>
</reference>
<evidence type="ECO:0000259" key="2">
    <source>
        <dbReference type="Pfam" id="PF12894"/>
    </source>
</evidence>
<accession>A0AAW1AS60</accession>
<dbReference type="SMART" id="SM00320">
    <property type="entry name" value="WD40"/>
    <property type="match status" value="8"/>
</dbReference>
<dbReference type="SUPFAM" id="SSF50998">
    <property type="entry name" value="Quinoprotein alcohol dehydrogenase-like"/>
    <property type="match status" value="1"/>
</dbReference>
<evidence type="ECO:0000313" key="4">
    <source>
        <dbReference type="Proteomes" id="UP001474421"/>
    </source>
</evidence>
<dbReference type="InterPro" id="IPR011047">
    <property type="entry name" value="Quinoprotein_ADH-like_sf"/>
</dbReference>
<dbReference type="Pfam" id="PF00400">
    <property type="entry name" value="WD40"/>
    <property type="match status" value="1"/>
</dbReference>
<dbReference type="PANTHER" id="PTHR44163:SF1">
    <property type="entry name" value="U3 SMALL NUCLEOLAR RNA-ASSOCIATED PROTEIN 4 HOMOLOG"/>
    <property type="match status" value="1"/>
</dbReference>
<dbReference type="Gene3D" id="2.130.10.10">
    <property type="entry name" value="YVTN repeat-like/Quinoprotein amine dehydrogenase"/>
    <property type="match status" value="3"/>
</dbReference>
<comment type="caution">
    <text evidence="3">The sequence shown here is derived from an EMBL/GenBank/DDBJ whole genome shotgun (WGS) entry which is preliminary data.</text>
</comment>
<dbReference type="FunFam" id="2.130.10.10:FF:000617">
    <property type="entry name" value="U3 small nucleolar RNA-associated protein 4 homolog"/>
    <property type="match status" value="1"/>
</dbReference>
<dbReference type="Proteomes" id="UP001474421">
    <property type="component" value="Unassembled WGS sequence"/>
</dbReference>
<dbReference type="SUPFAM" id="SSF50978">
    <property type="entry name" value="WD40 repeat-like"/>
    <property type="match status" value="1"/>
</dbReference>
<protein>
    <submittedName>
        <fullName evidence="3">Cirhin</fullName>
    </submittedName>
</protein>
<name>A0AAW1AS60_CROAD</name>
<dbReference type="AlphaFoldDB" id="A0AAW1AS60"/>
<dbReference type="InterPro" id="IPR036322">
    <property type="entry name" value="WD40_repeat_dom_sf"/>
</dbReference>
<dbReference type="FunFam" id="2.130.10.10:FF:000638">
    <property type="entry name" value="U3 small nucleolar RNA-associated protein 4 homolog"/>
    <property type="match status" value="1"/>
</dbReference>